<dbReference type="PRINTS" id="PR00081">
    <property type="entry name" value="GDHRDH"/>
</dbReference>
<organism evidence="3 4">
    <name type="scientific">Rhodococcus globerulus</name>
    <dbReference type="NCBI Taxonomy" id="33008"/>
    <lineage>
        <taxon>Bacteria</taxon>
        <taxon>Bacillati</taxon>
        <taxon>Actinomycetota</taxon>
        <taxon>Actinomycetes</taxon>
        <taxon>Mycobacteriales</taxon>
        <taxon>Nocardiaceae</taxon>
        <taxon>Rhodococcus</taxon>
    </lineage>
</organism>
<comment type="caution">
    <text evidence="3">The sequence shown here is derived from an EMBL/GenBank/DDBJ whole genome shotgun (WGS) entry which is preliminary data.</text>
</comment>
<protein>
    <submittedName>
        <fullName evidence="3">SDR family oxidoreductase</fullName>
        <ecNumber evidence="3">1.-.-.-</ecNumber>
    </submittedName>
</protein>
<dbReference type="Proteomes" id="UP001185927">
    <property type="component" value="Unassembled WGS sequence"/>
</dbReference>
<dbReference type="Pfam" id="PF13561">
    <property type="entry name" value="adh_short_C2"/>
    <property type="match status" value="1"/>
</dbReference>
<accession>A0ABU4C3L0</accession>
<comment type="similarity">
    <text evidence="1">Belongs to the short-chain dehydrogenases/reductases (SDR) family.</text>
</comment>
<evidence type="ECO:0000256" key="2">
    <source>
        <dbReference type="ARBA" id="ARBA00023002"/>
    </source>
</evidence>
<dbReference type="InterPro" id="IPR002347">
    <property type="entry name" value="SDR_fam"/>
</dbReference>
<dbReference type="Gene3D" id="3.40.50.720">
    <property type="entry name" value="NAD(P)-binding Rossmann-like Domain"/>
    <property type="match status" value="1"/>
</dbReference>
<reference evidence="3 4" key="1">
    <citation type="submission" date="2023-10" db="EMBL/GenBank/DDBJ databases">
        <title>Development of a sustainable strategy for remediation of hydrocarbon-contaminated territories based on the waste exchange concept.</title>
        <authorList>
            <person name="Krivoruchko A."/>
        </authorList>
    </citation>
    <scope>NUCLEOTIDE SEQUENCE [LARGE SCALE GENOMIC DNA]</scope>
    <source>
        <strain evidence="3 4">IEGM 1203</strain>
    </source>
</reference>
<dbReference type="RefSeq" id="WP_317545458.1">
    <property type="nucleotide sequence ID" value="NZ_JAWLKB010000029.1"/>
</dbReference>
<dbReference type="SUPFAM" id="SSF51735">
    <property type="entry name" value="NAD(P)-binding Rossmann-fold domains"/>
    <property type="match status" value="1"/>
</dbReference>
<name>A0ABU4C3L0_RHOGO</name>
<dbReference type="EC" id="1.-.-.-" evidence="3"/>
<proteinExistence type="inferred from homology"/>
<gene>
    <name evidence="3" type="ORF">R3Q16_30745</name>
</gene>
<keyword evidence="2 3" id="KW-0560">Oxidoreductase</keyword>
<evidence type="ECO:0000256" key="1">
    <source>
        <dbReference type="ARBA" id="ARBA00006484"/>
    </source>
</evidence>
<dbReference type="PANTHER" id="PTHR42760:SF133">
    <property type="entry name" value="3-OXOACYL-[ACYL-CARRIER-PROTEIN] REDUCTASE"/>
    <property type="match status" value="1"/>
</dbReference>
<sequence>MTDSPRPDDVPDFQARARLDGHRVIVLGGGAGMGRQTVHALIQLGATVACVDRDSTAAQTVAAESGAIALTCDAVDSDDLRRCLLDARDRLGGPITGIVDIIGTAKIGPFRDLAREDWEMLLDVNLRHAVNLTTVIHELPELPSSIALVGSISGVKSVVAQGPYGVVKAALHQLVVTLADELAPVGVRVNAIAPGWTKTPRLVDKLGETAWKTVDSEIPRGYSADPSEIAGPLVFLLSELSSYVTGQVIVVDGGLTNSQKYPQVF</sequence>
<dbReference type="EMBL" id="JAWLKB010000029">
    <property type="protein sequence ID" value="MDV6271009.1"/>
    <property type="molecule type" value="Genomic_DNA"/>
</dbReference>
<dbReference type="CDD" id="cd05233">
    <property type="entry name" value="SDR_c"/>
    <property type="match status" value="1"/>
</dbReference>
<dbReference type="PANTHER" id="PTHR42760">
    <property type="entry name" value="SHORT-CHAIN DEHYDROGENASES/REDUCTASES FAMILY MEMBER"/>
    <property type="match status" value="1"/>
</dbReference>
<evidence type="ECO:0000313" key="3">
    <source>
        <dbReference type="EMBL" id="MDV6271009.1"/>
    </source>
</evidence>
<evidence type="ECO:0000313" key="4">
    <source>
        <dbReference type="Proteomes" id="UP001185927"/>
    </source>
</evidence>
<dbReference type="InterPro" id="IPR036291">
    <property type="entry name" value="NAD(P)-bd_dom_sf"/>
</dbReference>
<keyword evidence="4" id="KW-1185">Reference proteome</keyword>
<dbReference type="GO" id="GO:0016491">
    <property type="term" value="F:oxidoreductase activity"/>
    <property type="evidence" value="ECO:0007669"/>
    <property type="project" value="UniProtKB-KW"/>
</dbReference>